<gene>
    <name evidence="6" type="ORF">Pcinc_019063</name>
</gene>
<dbReference type="InterPro" id="IPR017441">
    <property type="entry name" value="Protein_kinase_ATP_BS"/>
</dbReference>
<organism evidence="6 7">
    <name type="scientific">Petrolisthes cinctipes</name>
    <name type="common">Flat porcelain crab</name>
    <dbReference type="NCBI Taxonomy" id="88211"/>
    <lineage>
        <taxon>Eukaryota</taxon>
        <taxon>Metazoa</taxon>
        <taxon>Ecdysozoa</taxon>
        <taxon>Arthropoda</taxon>
        <taxon>Crustacea</taxon>
        <taxon>Multicrustacea</taxon>
        <taxon>Malacostraca</taxon>
        <taxon>Eumalacostraca</taxon>
        <taxon>Eucarida</taxon>
        <taxon>Decapoda</taxon>
        <taxon>Pleocyemata</taxon>
        <taxon>Anomura</taxon>
        <taxon>Galatheoidea</taxon>
        <taxon>Porcellanidae</taxon>
        <taxon>Petrolisthes</taxon>
    </lineage>
</organism>
<dbReference type="SMART" id="SM00220">
    <property type="entry name" value="S_TKc"/>
    <property type="match status" value="1"/>
</dbReference>
<keyword evidence="4" id="KW-0723">Serine/threonine-protein kinase</keyword>
<name>A0AAE1FKZ2_PETCI</name>
<keyword evidence="7" id="KW-1185">Reference proteome</keyword>
<comment type="similarity">
    <text evidence="4">Belongs to the protein kinase superfamily.</text>
</comment>
<comment type="caution">
    <text evidence="6">The sequence shown here is derived from an EMBL/GenBank/DDBJ whole genome shotgun (WGS) entry which is preliminary data.</text>
</comment>
<reference evidence="6" key="1">
    <citation type="submission" date="2023-10" db="EMBL/GenBank/DDBJ databases">
        <title>Genome assemblies of two species of porcelain crab, Petrolisthes cinctipes and Petrolisthes manimaculis (Anomura: Porcellanidae).</title>
        <authorList>
            <person name="Angst P."/>
        </authorList>
    </citation>
    <scope>NUCLEOTIDE SEQUENCE</scope>
    <source>
        <strain evidence="6">PB745_01</strain>
        <tissue evidence="6">Gill</tissue>
    </source>
</reference>
<keyword evidence="2 3" id="KW-0067">ATP-binding</keyword>
<dbReference type="EMBL" id="JAWQEG010001870">
    <property type="protein sequence ID" value="KAK3876117.1"/>
    <property type="molecule type" value="Genomic_DNA"/>
</dbReference>
<dbReference type="Pfam" id="PF00069">
    <property type="entry name" value="Pkinase"/>
    <property type="match status" value="1"/>
</dbReference>
<dbReference type="PROSITE" id="PS50011">
    <property type="entry name" value="PROTEIN_KINASE_DOM"/>
    <property type="match status" value="1"/>
</dbReference>
<keyword evidence="4" id="KW-0418">Kinase</keyword>
<evidence type="ECO:0000256" key="2">
    <source>
        <dbReference type="ARBA" id="ARBA00022840"/>
    </source>
</evidence>
<accession>A0AAE1FKZ2</accession>
<evidence type="ECO:0000313" key="6">
    <source>
        <dbReference type="EMBL" id="KAK3876117.1"/>
    </source>
</evidence>
<dbReference type="Proteomes" id="UP001286313">
    <property type="component" value="Unassembled WGS sequence"/>
</dbReference>
<dbReference type="SUPFAM" id="SSF56112">
    <property type="entry name" value="Protein kinase-like (PK-like)"/>
    <property type="match status" value="1"/>
</dbReference>
<sequence length="283" mass="31128">MIPNKSTEGVVHFKDQEVHSAEVWLKCKAKKLIGGPQGYIVIDSLDTLPLGTHLGEGTFSTVTLLDLPDAPSLVVKMLKHIPGYDSPQLQARNEAEYLHQVATVEGVPKIFALVVNPPCIIMSMAKGILFYHFTISRPVMKEMLRVCINVCHILQNIHNLGYVHNDVKFDNILVDPGSLEVTIIDLGLLAKVGTKKFSIPSDMDKALKDREKLCPSVCPEFYVGGPCHPSVDVYSVAYMIEKAVSWCKPVKRALAPTTIRCQGPSASRPSIRELAAAMELILT</sequence>
<dbReference type="InterPro" id="IPR000719">
    <property type="entry name" value="Prot_kinase_dom"/>
</dbReference>
<dbReference type="InterPro" id="IPR051681">
    <property type="entry name" value="Ser/Thr_Kinases-Pseudokinases"/>
</dbReference>
<evidence type="ECO:0000256" key="1">
    <source>
        <dbReference type="ARBA" id="ARBA00022741"/>
    </source>
</evidence>
<dbReference type="Gene3D" id="1.10.510.10">
    <property type="entry name" value="Transferase(Phosphotransferase) domain 1"/>
    <property type="match status" value="1"/>
</dbReference>
<dbReference type="PROSITE" id="PS00107">
    <property type="entry name" value="PROTEIN_KINASE_ATP"/>
    <property type="match status" value="1"/>
</dbReference>
<keyword evidence="1 3" id="KW-0547">Nucleotide-binding</keyword>
<proteinExistence type="inferred from homology"/>
<dbReference type="InterPro" id="IPR008271">
    <property type="entry name" value="Ser/Thr_kinase_AS"/>
</dbReference>
<evidence type="ECO:0000256" key="3">
    <source>
        <dbReference type="PROSITE-ProRule" id="PRU10141"/>
    </source>
</evidence>
<dbReference type="InterPro" id="IPR011009">
    <property type="entry name" value="Kinase-like_dom_sf"/>
</dbReference>
<dbReference type="PROSITE" id="PS00108">
    <property type="entry name" value="PROTEIN_KINASE_ST"/>
    <property type="match status" value="1"/>
</dbReference>
<dbReference type="GO" id="GO:0005524">
    <property type="term" value="F:ATP binding"/>
    <property type="evidence" value="ECO:0007669"/>
    <property type="project" value="UniProtKB-UniRule"/>
</dbReference>
<dbReference type="AlphaFoldDB" id="A0AAE1FKZ2"/>
<dbReference type="PANTHER" id="PTHR44329">
    <property type="entry name" value="SERINE/THREONINE-PROTEIN KINASE TNNI3K-RELATED"/>
    <property type="match status" value="1"/>
</dbReference>
<evidence type="ECO:0000259" key="5">
    <source>
        <dbReference type="PROSITE" id="PS50011"/>
    </source>
</evidence>
<feature type="domain" description="Protein kinase" evidence="5">
    <location>
        <begin position="48"/>
        <end position="283"/>
    </location>
</feature>
<evidence type="ECO:0000313" key="7">
    <source>
        <dbReference type="Proteomes" id="UP001286313"/>
    </source>
</evidence>
<protein>
    <recommendedName>
        <fullName evidence="5">Protein kinase domain-containing protein</fullName>
    </recommendedName>
</protein>
<feature type="binding site" evidence="3">
    <location>
        <position position="76"/>
    </location>
    <ligand>
        <name>ATP</name>
        <dbReference type="ChEBI" id="CHEBI:30616"/>
    </ligand>
</feature>
<keyword evidence="4" id="KW-0808">Transferase</keyword>
<dbReference type="GO" id="GO:0004674">
    <property type="term" value="F:protein serine/threonine kinase activity"/>
    <property type="evidence" value="ECO:0007669"/>
    <property type="project" value="UniProtKB-KW"/>
</dbReference>
<evidence type="ECO:0000256" key="4">
    <source>
        <dbReference type="RuleBase" id="RU000304"/>
    </source>
</evidence>